<organism evidence="4 5">
    <name type="scientific">[Candida] anglica</name>
    <dbReference type="NCBI Taxonomy" id="148631"/>
    <lineage>
        <taxon>Eukaryota</taxon>
        <taxon>Fungi</taxon>
        <taxon>Dikarya</taxon>
        <taxon>Ascomycota</taxon>
        <taxon>Saccharomycotina</taxon>
        <taxon>Pichiomycetes</taxon>
        <taxon>Debaryomycetaceae</taxon>
        <taxon>Kurtzmaniella</taxon>
    </lineage>
</organism>
<evidence type="ECO:0000313" key="4">
    <source>
        <dbReference type="EMBL" id="CAK7893214.1"/>
    </source>
</evidence>
<feature type="compositionally biased region" description="Polar residues" evidence="1">
    <location>
        <begin position="457"/>
        <end position="470"/>
    </location>
</feature>
<dbReference type="Pfam" id="PF04426">
    <property type="entry name" value="Bul1_C"/>
    <property type="match status" value="1"/>
</dbReference>
<evidence type="ECO:0000259" key="3">
    <source>
        <dbReference type="Pfam" id="PF04426"/>
    </source>
</evidence>
<reference evidence="4 5" key="1">
    <citation type="submission" date="2024-01" db="EMBL/GenBank/DDBJ databases">
        <authorList>
            <consortium name="Genoscope - CEA"/>
            <person name="William W."/>
        </authorList>
    </citation>
    <scope>NUCLEOTIDE SEQUENCE [LARGE SCALE GENOMIC DNA]</scope>
    <source>
        <strain evidence="4 5">29B2s-10</strain>
    </source>
</reference>
<dbReference type="PANTHER" id="PTHR31904:SF1">
    <property type="entry name" value="BYPASS OF STOP CODON PROTEIN 5-RELATED"/>
    <property type="match status" value="1"/>
</dbReference>
<feature type="region of interest" description="Disordered" evidence="1">
    <location>
        <begin position="69"/>
        <end position="93"/>
    </location>
</feature>
<feature type="compositionally biased region" description="Low complexity" evidence="1">
    <location>
        <begin position="71"/>
        <end position="92"/>
    </location>
</feature>
<evidence type="ECO:0000259" key="2">
    <source>
        <dbReference type="Pfam" id="PF04425"/>
    </source>
</evidence>
<name>A0ABP0E7A9_9ASCO</name>
<evidence type="ECO:0000313" key="5">
    <source>
        <dbReference type="Proteomes" id="UP001497600"/>
    </source>
</evidence>
<evidence type="ECO:0008006" key="6">
    <source>
        <dbReference type="Google" id="ProtNLM"/>
    </source>
</evidence>
<accession>A0ABP0E7A9</accession>
<dbReference type="EMBL" id="OZ004253">
    <property type="protein sequence ID" value="CAK7893214.1"/>
    <property type="molecule type" value="Genomic_DNA"/>
</dbReference>
<proteinExistence type="predicted"/>
<dbReference type="Pfam" id="PF04425">
    <property type="entry name" value="Bul1_N"/>
    <property type="match status" value="1"/>
</dbReference>
<protein>
    <recommendedName>
        <fullName evidence="6">Bul1 N-terminal domain-containing protein</fullName>
    </recommendedName>
</protein>
<gene>
    <name evidence="4" type="ORF">CAAN4_A06304</name>
</gene>
<dbReference type="Proteomes" id="UP001497600">
    <property type="component" value="Chromosome A"/>
</dbReference>
<dbReference type="PANTHER" id="PTHR31904">
    <property type="entry name" value="BYPASS OF STOP CODON PROTEIN 5-RELATED"/>
    <property type="match status" value="1"/>
</dbReference>
<keyword evidence="5" id="KW-1185">Reference proteome</keyword>
<dbReference type="InterPro" id="IPR007519">
    <property type="entry name" value="Bul1_N"/>
</dbReference>
<feature type="domain" description="Bul1 C-terminal" evidence="3">
    <location>
        <begin position="684"/>
        <end position="742"/>
    </location>
</feature>
<sequence>MVLDQPEDGEELLLSILPSYQMHQSTISRDLTPSSENFRVSPPMYELTPETSPLVSPAVNHDSMIQDGYFPAQSNSSSAQAQAPHPAGAAQQTHADTFTRFEDTLLANSHKLKRLNTYNEKLANDIKIKISITENIPKVGVKSKVVEPEELSRIELKQGDYIHGVLTVTNAGTDDIPFEMFAVLFEGIITLEDGSSKPVLHKFLNLFDFNASWNDGYLDRLSTDDHRNPHGPYTKNWDQSDNTVIDLSFQKVLEPGVTYKKFFTFKIPQKLLESVCETHGLVKHMQLPPTMGGSKLEDFCFPNCSVVYSVNAKLIARASEYGVNLDCDEYMVGGEESCELRVIPNTNNVFESNREMINQESMLVYKNLVQEIEEKVEELKGGNTALSSRRTSISSIDVVVANSVTGNNNNNNTNNNTNNNNVNGSAGGNVNPLLQMSPMISPMISPIGSPSAETFALPTSSRPKLTTTPSTTELRKLRQSYYATQTPQSTSSLYEIFMQYRKKSILGTKIIGLVALSMPKGDIKVSYQPTEVTTPSLVRIPLDLHFIFSDKAQKKAPDFRHISVELVSLTIKAKKHPISSVLTHEHLFENKPSSHDCFEYLTILKFQKYAVKLSQIIKQYGGPEVLGPNAYRLIEDVKSIANLGTKYDYMKIEKVVLQSRGGHGNFLSLQSIPWEEEQIGHECKYTKRFDVIVDLNSIVDPGKEFTLVPDFQSCYLIRMYYLKVHIKCPNGDNLTMKVPIVLQRR</sequence>
<dbReference type="InterPro" id="IPR022794">
    <property type="entry name" value="Bul1_C"/>
</dbReference>
<feature type="region of interest" description="Disordered" evidence="1">
    <location>
        <begin position="451"/>
        <end position="470"/>
    </location>
</feature>
<evidence type="ECO:0000256" key="1">
    <source>
        <dbReference type="SAM" id="MobiDB-lite"/>
    </source>
</evidence>
<feature type="domain" description="Bul1 N-terminal" evidence="2">
    <location>
        <begin position="9"/>
        <end position="297"/>
    </location>
</feature>
<dbReference type="InterPro" id="IPR039634">
    <property type="entry name" value="Bul1-like"/>
</dbReference>